<dbReference type="AlphaFoldDB" id="A0A5B7DUH8"/>
<name>A0A5B7DUH8_PORTR</name>
<evidence type="ECO:0000256" key="1">
    <source>
        <dbReference type="SAM" id="MobiDB-lite"/>
    </source>
</evidence>
<protein>
    <submittedName>
        <fullName evidence="2">Uncharacterized protein</fullName>
    </submittedName>
</protein>
<sequence length="176" mass="19924">MVQPPHRRYGMPMTLQDVVQLLLEIRAEVRDLRMRVTALERQWDAAIPPPQPVPAPVQPAPQPARKNQPQSVPASSWPQPVSAMITSPIVRQPAHGPSLCLPRYILCPSLPQIASPRVCRLVLGNGKSSHQPQSSHRSRRPRPRPYRTPQRLDLVLDSNDMDTDEEWKPRTARTLD</sequence>
<dbReference type="EMBL" id="VSRR010001363">
    <property type="protein sequence ID" value="MPC24699.1"/>
    <property type="molecule type" value="Genomic_DNA"/>
</dbReference>
<keyword evidence="3" id="KW-1185">Reference proteome</keyword>
<organism evidence="2 3">
    <name type="scientific">Portunus trituberculatus</name>
    <name type="common">Swimming crab</name>
    <name type="synonym">Neptunus trituberculatus</name>
    <dbReference type="NCBI Taxonomy" id="210409"/>
    <lineage>
        <taxon>Eukaryota</taxon>
        <taxon>Metazoa</taxon>
        <taxon>Ecdysozoa</taxon>
        <taxon>Arthropoda</taxon>
        <taxon>Crustacea</taxon>
        <taxon>Multicrustacea</taxon>
        <taxon>Malacostraca</taxon>
        <taxon>Eumalacostraca</taxon>
        <taxon>Eucarida</taxon>
        <taxon>Decapoda</taxon>
        <taxon>Pleocyemata</taxon>
        <taxon>Brachyura</taxon>
        <taxon>Eubrachyura</taxon>
        <taxon>Portunoidea</taxon>
        <taxon>Portunidae</taxon>
        <taxon>Portuninae</taxon>
        <taxon>Portunus</taxon>
    </lineage>
</organism>
<feature type="compositionally biased region" description="Pro residues" evidence="1">
    <location>
        <begin position="47"/>
        <end position="62"/>
    </location>
</feature>
<feature type="compositionally biased region" description="Basic residues" evidence="1">
    <location>
        <begin position="136"/>
        <end position="145"/>
    </location>
</feature>
<comment type="caution">
    <text evidence="2">The sequence shown here is derived from an EMBL/GenBank/DDBJ whole genome shotgun (WGS) entry which is preliminary data.</text>
</comment>
<accession>A0A5B7DUH8</accession>
<evidence type="ECO:0000313" key="2">
    <source>
        <dbReference type="EMBL" id="MPC24699.1"/>
    </source>
</evidence>
<feature type="compositionally biased region" description="Polar residues" evidence="1">
    <location>
        <begin position="65"/>
        <end position="79"/>
    </location>
</feature>
<gene>
    <name evidence="2" type="ORF">E2C01_017787</name>
</gene>
<evidence type="ECO:0000313" key="3">
    <source>
        <dbReference type="Proteomes" id="UP000324222"/>
    </source>
</evidence>
<feature type="compositionally biased region" description="Basic and acidic residues" evidence="1">
    <location>
        <begin position="166"/>
        <end position="176"/>
    </location>
</feature>
<feature type="region of interest" description="Disordered" evidence="1">
    <location>
        <begin position="46"/>
        <end position="79"/>
    </location>
</feature>
<feature type="region of interest" description="Disordered" evidence="1">
    <location>
        <begin position="124"/>
        <end position="176"/>
    </location>
</feature>
<proteinExistence type="predicted"/>
<reference evidence="2 3" key="1">
    <citation type="submission" date="2019-05" db="EMBL/GenBank/DDBJ databases">
        <title>Another draft genome of Portunus trituberculatus and its Hox gene families provides insights of decapod evolution.</title>
        <authorList>
            <person name="Jeong J.-H."/>
            <person name="Song I."/>
            <person name="Kim S."/>
            <person name="Choi T."/>
            <person name="Kim D."/>
            <person name="Ryu S."/>
            <person name="Kim W."/>
        </authorList>
    </citation>
    <scope>NUCLEOTIDE SEQUENCE [LARGE SCALE GENOMIC DNA]</scope>
    <source>
        <tissue evidence="2">Muscle</tissue>
    </source>
</reference>
<dbReference type="Proteomes" id="UP000324222">
    <property type="component" value="Unassembled WGS sequence"/>
</dbReference>